<sequence>MTSDSLEKMLLSKSGAIKEFPFDEVTAVYKVMNKMFALVGTKESYLNINLKCLPDDALGYRDIYECVIPGYHMNKKHWNTVIINGEMKDEVLIEMINDSYDLVVNNLTKKEKQALLNLV</sequence>
<dbReference type="Proteomes" id="UP000671852">
    <property type="component" value="Chromosome"/>
</dbReference>
<dbReference type="Gene3D" id="3.90.1150.30">
    <property type="match status" value="1"/>
</dbReference>
<reference evidence="1" key="1">
    <citation type="submission" date="2019-11" db="EMBL/GenBank/DDBJ databases">
        <authorList>
            <person name="Kojima H."/>
        </authorList>
    </citation>
    <scope>NUCLEOTIDE SEQUENCE</scope>
    <source>
        <strain evidence="1">H1576</strain>
    </source>
</reference>
<evidence type="ECO:0000313" key="2">
    <source>
        <dbReference type="Proteomes" id="UP000671852"/>
    </source>
</evidence>
<dbReference type="InterPro" id="IPR038056">
    <property type="entry name" value="YjbR-like_sf"/>
</dbReference>
<dbReference type="RefSeq" id="WP_207560645.1">
    <property type="nucleotide sequence ID" value="NZ_CP046072.1"/>
</dbReference>
<dbReference type="KEGG" id="saqt:GJV85_06805"/>
<evidence type="ECO:0000313" key="1">
    <source>
        <dbReference type="EMBL" id="QSZ41826.1"/>
    </source>
</evidence>
<dbReference type="PANTHER" id="PTHR35145">
    <property type="entry name" value="CYTOPLASMIC PROTEIN-RELATED"/>
    <property type="match status" value="1"/>
</dbReference>
<name>A0A975GCL2_9BACT</name>
<dbReference type="SUPFAM" id="SSF142906">
    <property type="entry name" value="YjbR-like"/>
    <property type="match status" value="1"/>
</dbReference>
<dbReference type="GO" id="GO:0003677">
    <property type="term" value="F:DNA binding"/>
    <property type="evidence" value="ECO:0007669"/>
    <property type="project" value="UniProtKB-KW"/>
</dbReference>
<reference evidence="1" key="2">
    <citation type="submission" date="2021-04" db="EMBL/GenBank/DDBJ databases">
        <title>Isolation and characterization of a novel species of the genus Sulfurimonas.</title>
        <authorList>
            <person name="Fukui M."/>
        </authorList>
    </citation>
    <scope>NUCLEOTIDE SEQUENCE</scope>
    <source>
        <strain evidence="1">H1576</strain>
    </source>
</reference>
<protein>
    <submittedName>
        <fullName evidence="1">MmcQ/YjbR family DNA-binding protein</fullName>
    </submittedName>
</protein>
<keyword evidence="2" id="KW-1185">Reference proteome</keyword>
<dbReference type="Pfam" id="PF04237">
    <property type="entry name" value="YjbR"/>
    <property type="match status" value="1"/>
</dbReference>
<dbReference type="AlphaFoldDB" id="A0A975GCL2"/>
<organism evidence="1 2">
    <name type="scientific">Sulfurimonas aquatica</name>
    <dbReference type="NCBI Taxonomy" id="2672570"/>
    <lineage>
        <taxon>Bacteria</taxon>
        <taxon>Pseudomonadati</taxon>
        <taxon>Campylobacterota</taxon>
        <taxon>Epsilonproteobacteria</taxon>
        <taxon>Campylobacterales</taxon>
        <taxon>Sulfurimonadaceae</taxon>
        <taxon>Sulfurimonas</taxon>
    </lineage>
</organism>
<dbReference type="EMBL" id="CP046072">
    <property type="protein sequence ID" value="QSZ41826.1"/>
    <property type="molecule type" value="Genomic_DNA"/>
</dbReference>
<keyword evidence="1" id="KW-0238">DNA-binding</keyword>
<dbReference type="InterPro" id="IPR007351">
    <property type="entry name" value="YjbR"/>
</dbReference>
<accession>A0A975GCL2</accession>
<gene>
    <name evidence="1" type="ORF">GJV85_06805</name>
</gene>
<proteinExistence type="predicted"/>
<dbReference type="InterPro" id="IPR058532">
    <property type="entry name" value="YjbR/MT2646/Rv2570-like"/>
</dbReference>
<dbReference type="PANTHER" id="PTHR35145:SF1">
    <property type="entry name" value="CYTOPLASMIC PROTEIN"/>
    <property type="match status" value="1"/>
</dbReference>